<feature type="region of interest" description="Disordered" evidence="1">
    <location>
        <begin position="1"/>
        <end position="71"/>
    </location>
</feature>
<name>A0ABQ9RRQ6_9PEZI</name>
<feature type="region of interest" description="Disordered" evidence="1">
    <location>
        <begin position="539"/>
        <end position="621"/>
    </location>
</feature>
<comment type="caution">
    <text evidence="2">The sequence shown here is derived from an EMBL/GenBank/DDBJ whole genome shotgun (WGS) entry which is preliminary data.</text>
</comment>
<keyword evidence="3" id="KW-1185">Reference proteome</keyword>
<sequence length="642" mass="70587">MAGLVQKLFEGRNKRSRPDSASDRGQPLSQRQRLYTPSPAASTTSFRPPQPALAPSYRCQTPLPTKPPRTENLNHMIKELQTLLETEEVTMSVVQSLVDLYQSQLSSIPLLRELLQLQGPSQHGPQGMEEILKTIRKELKPIETRAMREPPTVRLKMKGHPEYLEAATALQPSQIMEIVSRIQTRERKSKGSAQQQIRGTINNAPDDGVHGHGQSCWDAVLGARIDRNVLKIFCKDDKAVQDIYSRSNIVCQELKLGELEQVPENYYVEIHGLRLSRAEFEQNHNRNEAWGKENSVKIVHSARTFGRTVLTLTDEKGALRLCNEWVYLSGSKVTAEAVDIRSVPLFCQRCPNCKNEGVRDLKDQGHAAWSPECQSVATQRMFDNCKQLASVKVPWASPSAQRQTTCETCQTTAPPKTRRNRKIQSRRAAGEKVSTQCVDDDNMESSSQGEPHPTGASSALSSVGGLNRGDGQQVIDVPVVKDGTEVEARGNEAMQTPRASSGRSPLGPEIKVPNAFERMKSSFSGVATSSKQLVQASVSRAGHEMDEPVKRGRGRPSGVKNSAPKPTAVFDAMGGATKSARNVPVSLRQPEPMQLEPVKKPQSCLTDSGDAPGKQPQIFGLTFPAGLPARFASVEDKFPPSD</sequence>
<feature type="compositionally biased region" description="Low complexity" evidence="1">
    <location>
        <begin position="455"/>
        <end position="465"/>
    </location>
</feature>
<feature type="compositionally biased region" description="Basic and acidic residues" evidence="1">
    <location>
        <begin position="541"/>
        <end position="550"/>
    </location>
</feature>
<feature type="region of interest" description="Disordered" evidence="1">
    <location>
        <begin position="403"/>
        <end position="507"/>
    </location>
</feature>
<dbReference type="Proteomes" id="UP001227543">
    <property type="component" value="Unassembled WGS sequence"/>
</dbReference>
<accession>A0ABQ9RRQ6</accession>
<organism evidence="2 3">
    <name type="scientific">Colletotrichum tamarilloi</name>
    <dbReference type="NCBI Taxonomy" id="1209934"/>
    <lineage>
        <taxon>Eukaryota</taxon>
        <taxon>Fungi</taxon>
        <taxon>Dikarya</taxon>
        <taxon>Ascomycota</taxon>
        <taxon>Pezizomycotina</taxon>
        <taxon>Sordariomycetes</taxon>
        <taxon>Hypocreomycetidae</taxon>
        <taxon>Glomerellales</taxon>
        <taxon>Glomerellaceae</taxon>
        <taxon>Colletotrichum</taxon>
        <taxon>Colletotrichum acutatum species complex</taxon>
    </lineage>
</organism>
<dbReference type="GeneID" id="85401914"/>
<feature type="compositionally biased region" description="Polar residues" evidence="1">
    <location>
        <begin position="27"/>
        <end position="47"/>
    </location>
</feature>
<feature type="compositionally biased region" description="Low complexity" evidence="1">
    <location>
        <begin position="403"/>
        <end position="412"/>
    </location>
</feature>
<evidence type="ECO:0000313" key="2">
    <source>
        <dbReference type="EMBL" id="KAK1511061.1"/>
    </source>
</evidence>
<feature type="compositionally biased region" description="Polar residues" evidence="1">
    <location>
        <begin position="493"/>
        <end position="503"/>
    </location>
</feature>
<reference evidence="2 3" key="1">
    <citation type="submission" date="2016-10" db="EMBL/GenBank/DDBJ databases">
        <title>The genome sequence of Colletotrichum fioriniae PJ7.</title>
        <authorList>
            <person name="Baroncelli R."/>
        </authorList>
    </citation>
    <scope>NUCLEOTIDE SEQUENCE [LARGE SCALE GENOMIC DNA]</scope>
    <source>
        <strain evidence="2 3">Tom-12</strain>
    </source>
</reference>
<proteinExistence type="predicted"/>
<feature type="compositionally biased region" description="Basic residues" evidence="1">
    <location>
        <begin position="416"/>
        <end position="425"/>
    </location>
</feature>
<dbReference type="RefSeq" id="XP_060388137.1">
    <property type="nucleotide sequence ID" value="XM_060517676.1"/>
</dbReference>
<feature type="compositionally biased region" description="Basic and acidic residues" evidence="1">
    <location>
        <begin position="9"/>
        <end position="22"/>
    </location>
</feature>
<gene>
    <name evidence="2" type="ORF">CTAM01_01634</name>
</gene>
<dbReference type="EMBL" id="MLFU01000003">
    <property type="protein sequence ID" value="KAK1511061.1"/>
    <property type="molecule type" value="Genomic_DNA"/>
</dbReference>
<evidence type="ECO:0000256" key="1">
    <source>
        <dbReference type="SAM" id="MobiDB-lite"/>
    </source>
</evidence>
<evidence type="ECO:0000313" key="3">
    <source>
        <dbReference type="Proteomes" id="UP001227543"/>
    </source>
</evidence>
<protein>
    <submittedName>
        <fullName evidence="2">Uncharacterized protein</fullName>
    </submittedName>
</protein>